<feature type="compositionally biased region" description="Acidic residues" evidence="1">
    <location>
        <begin position="316"/>
        <end position="328"/>
    </location>
</feature>
<dbReference type="OrthoDB" id="3264454at2759"/>
<evidence type="ECO:0000256" key="1">
    <source>
        <dbReference type="SAM" id="MobiDB-lite"/>
    </source>
</evidence>
<comment type="caution">
    <text evidence="2">The sequence shown here is derived from an EMBL/GenBank/DDBJ whole genome shotgun (WGS) entry which is preliminary data.</text>
</comment>
<name>A0A286UII2_9AGAM</name>
<sequence>MICTSPSTAGPSTSPSNRARSHARSCAIASGPAIFPFPGPAPTLSRSPREIYLRALEQEREEILAEAYSKNKASTSSNSHSHVRFQPNLDPYASDDDDDIDSDSRSVRFDERGRQLDFVETVRQRQARLEFLRRQEFARRLAHKGLENAAVSAYAIKRLPPPRALPIERVNAAIKIQRAYRTYRTIQQLSDVILRTRSAAAAFSASTAVASSPFAYEAKWREYAETLYTLLNDLASITGVVSSTSNGKGVSSHFDPRIRAAAREATEVLRNELARLDRSQVPSWSSYADSEDGEYAGAGFLSYSDYSSSSSLSSDSDTDSEYDFEDPEYPLTPSSTSELFVVNEEDEEDDDENAPSTEMIQLFSKSAEHHQKRLPISTVSPRMSYRCPVARSPSLNSIPEHPDF</sequence>
<evidence type="ECO:0000313" key="3">
    <source>
        <dbReference type="Proteomes" id="UP000217199"/>
    </source>
</evidence>
<dbReference type="EMBL" id="NBII01000004">
    <property type="protein sequence ID" value="PAV19387.1"/>
    <property type="molecule type" value="Genomic_DNA"/>
</dbReference>
<organism evidence="2 3">
    <name type="scientific">Pyrrhoderma noxium</name>
    <dbReference type="NCBI Taxonomy" id="2282107"/>
    <lineage>
        <taxon>Eukaryota</taxon>
        <taxon>Fungi</taxon>
        <taxon>Dikarya</taxon>
        <taxon>Basidiomycota</taxon>
        <taxon>Agaricomycotina</taxon>
        <taxon>Agaricomycetes</taxon>
        <taxon>Hymenochaetales</taxon>
        <taxon>Hymenochaetaceae</taxon>
        <taxon>Pyrrhoderma</taxon>
    </lineage>
</organism>
<dbReference type="Proteomes" id="UP000217199">
    <property type="component" value="Unassembled WGS sequence"/>
</dbReference>
<protein>
    <recommendedName>
        <fullName evidence="4">BAG domain-containing protein</fullName>
    </recommendedName>
</protein>
<feature type="compositionally biased region" description="Polar residues" evidence="1">
    <location>
        <begin position="71"/>
        <end position="80"/>
    </location>
</feature>
<feature type="compositionally biased region" description="Low complexity" evidence="1">
    <location>
        <begin position="1"/>
        <end position="16"/>
    </location>
</feature>
<reference evidence="2 3" key="1">
    <citation type="journal article" date="2017" name="Mol. Ecol.">
        <title>Comparative and population genomic landscape of Phellinus noxius: A hypervariable fungus causing root rot in trees.</title>
        <authorList>
            <person name="Chung C.L."/>
            <person name="Lee T.J."/>
            <person name="Akiba M."/>
            <person name="Lee H.H."/>
            <person name="Kuo T.H."/>
            <person name="Liu D."/>
            <person name="Ke H.M."/>
            <person name="Yokoi T."/>
            <person name="Roa M.B."/>
            <person name="Lu M.J."/>
            <person name="Chang Y.Y."/>
            <person name="Ann P.J."/>
            <person name="Tsai J.N."/>
            <person name="Chen C.Y."/>
            <person name="Tzean S.S."/>
            <person name="Ota Y."/>
            <person name="Hattori T."/>
            <person name="Sahashi N."/>
            <person name="Liou R.F."/>
            <person name="Kikuchi T."/>
            <person name="Tsai I.J."/>
        </authorList>
    </citation>
    <scope>NUCLEOTIDE SEQUENCE [LARGE SCALE GENOMIC DNA]</scope>
    <source>
        <strain evidence="2 3">FFPRI411160</strain>
    </source>
</reference>
<feature type="region of interest" description="Disordered" evidence="1">
    <location>
        <begin position="307"/>
        <end position="335"/>
    </location>
</feature>
<evidence type="ECO:0000313" key="2">
    <source>
        <dbReference type="EMBL" id="PAV19387.1"/>
    </source>
</evidence>
<dbReference type="AlphaFoldDB" id="A0A286UII2"/>
<keyword evidence="3" id="KW-1185">Reference proteome</keyword>
<proteinExistence type="predicted"/>
<feature type="region of interest" description="Disordered" evidence="1">
    <location>
        <begin position="1"/>
        <end position="25"/>
    </location>
</feature>
<gene>
    <name evidence="2" type="ORF">PNOK_0432100</name>
</gene>
<accession>A0A286UII2</accession>
<evidence type="ECO:0008006" key="4">
    <source>
        <dbReference type="Google" id="ProtNLM"/>
    </source>
</evidence>
<feature type="region of interest" description="Disordered" evidence="1">
    <location>
        <begin position="69"/>
        <end position="104"/>
    </location>
</feature>
<dbReference type="InParanoid" id="A0A286UII2"/>